<dbReference type="GO" id="GO:0005634">
    <property type="term" value="C:nucleus"/>
    <property type="evidence" value="ECO:0007669"/>
    <property type="project" value="TreeGrafter"/>
</dbReference>
<dbReference type="GO" id="GO:0016973">
    <property type="term" value="P:poly(A)+ mRNA export from nucleus"/>
    <property type="evidence" value="ECO:0007669"/>
    <property type="project" value="TreeGrafter"/>
</dbReference>
<reference evidence="5 6" key="1">
    <citation type="submission" date="2013-03" db="EMBL/GenBank/DDBJ databases">
        <title>The Genome Sequence of Cladophialophora psammophila CBS 110553.</title>
        <authorList>
            <consortium name="The Broad Institute Genomics Platform"/>
            <person name="Cuomo C."/>
            <person name="de Hoog S."/>
            <person name="Gorbushina A."/>
            <person name="Walker B."/>
            <person name="Young S.K."/>
            <person name="Zeng Q."/>
            <person name="Gargeya S."/>
            <person name="Fitzgerald M."/>
            <person name="Haas B."/>
            <person name="Abouelleil A."/>
            <person name="Allen A.W."/>
            <person name="Alvarado L."/>
            <person name="Arachchi H.M."/>
            <person name="Berlin A.M."/>
            <person name="Chapman S.B."/>
            <person name="Gainer-Dewar J."/>
            <person name="Goldberg J."/>
            <person name="Griggs A."/>
            <person name="Gujja S."/>
            <person name="Hansen M."/>
            <person name="Howarth C."/>
            <person name="Imamovic A."/>
            <person name="Ireland A."/>
            <person name="Larimer J."/>
            <person name="McCowan C."/>
            <person name="Murphy C."/>
            <person name="Pearson M."/>
            <person name="Poon T.W."/>
            <person name="Priest M."/>
            <person name="Roberts A."/>
            <person name="Saif S."/>
            <person name="Shea T."/>
            <person name="Sisk P."/>
            <person name="Sykes S."/>
            <person name="Wortman J."/>
            <person name="Nusbaum C."/>
            <person name="Birren B."/>
        </authorList>
    </citation>
    <scope>NUCLEOTIDE SEQUENCE [LARGE SCALE GENOMIC DNA]</scope>
    <source>
        <strain evidence="5 6">CBS 110553</strain>
    </source>
</reference>
<evidence type="ECO:0000256" key="3">
    <source>
        <dbReference type="SAM" id="MobiDB-lite"/>
    </source>
</evidence>
<organism evidence="5 6">
    <name type="scientific">Cladophialophora psammophila CBS 110553</name>
    <dbReference type="NCBI Taxonomy" id="1182543"/>
    <lineage>
        <taxon>Eukaryota</taxon>
        <taxon>Fungi</taxon>
        <taxon>Dikarya</taxon>
        <taxon>Ascomycota</taxon>
        <taxon>Pezizomycotina</taxon>
        <taxon>Eurotiomycetes</taxon>
        <taxon>Chaetothyriomycetidae</taxon>
        <taxon>Chaetothyriales</taxon>
        <taxon>Herpotrichiellaceae</taxon>
        <taxon>Cladophialophora</taxon>
    </lineage>
</organism>
<accession>W9XQB8</accession>
<dbReference type="PANTHER" id="PTHR46551">
    <property type="entry name" value="SAP DOMAIN-CONTAINING RIBONUCLEOPROTEIN"/>
    <property type="match status" value="1"/>
</dbReference>
<dbReference type="Pfam" id="PF18592">
    <property type="entry name" value="Tho1_MOS11_C"/>
    <property type="match status" value="1"/>
</dbReference>
<evidence type="ECO:0000256" key="2">
    <source>
        <dbReference type="ARBA" id="ARBA00046328"/>
    </source>
</evidence>
<dbReference type="SMART" id="SM00513">
    <property type="entry name" value="SAP"/>
    <property type="match status" value="1"/>
</dbReference>
<protein>
    <recommendedName>
        <fullName evidence="4">SAP domain-containing protein</fullName>
    </recommendedName>
</protein>
<dbReference type="InterPro" id="IPR040746">
    <property type="entry name" value="THO1_MOS11_C"/>
</dbReference>
<proteinExistence type="inferred from homology"/>
<dbReference type="OrthoDB" id="445357at2759"/>
<dbReference type="GeneID" id="19188398"/>
<feature type="compositionally biased region" description="Basic and acidic residues" evidence="3">
    <location>
        <begin position="178"/>
        <end position="189"/>
    </location>
</feature>
<feature type="compositionally biased region" description="Basic residues" evidence="3">
    <location>
        <begin position="217"/>
        <end position="227"/>
    </location>
</feature>
<feature type="region of interest" description="Disordered" evidence="3">
    <location>
        <begin position="127"/>
        <end position="257"/>
    </location>
</feature>
<keyword evidence="1" id="KW-0597">Phosphoprotein</keyword>
<comment type="caution">
    <text evidence="5">The sequence shown here is derived from an EMBL/GenBank/DDBJ whole genome shotgun (WGS) entry which is preliminary data.</text>
</comment>
<dbReference type="InterPro" id="IPR036361">
    <property type="entry name" value="SAP_dom_sf"/>
</dbReference>
<dbReference type="RefSeq" id="XP_007742471.1">
    <property type="nucleotide sequence ID" value="XM_007744281.1"/>
</dbReference>
<dbReference type="InterPro" id="IPR052240">
    <property type="entry name" value="SAP_domain_ribonucleoprotein"/>
</dbReference>
<dbReference type="Gene3D" id="1.10.720.30">
    <property type="entry name" value="SAP domain"/>
    <property type="match status" value="1"/>
</dbReference>
<dbReference type="Proteomes" id="UP000019471">
    <property type="component" value="Unassembled WGS sequence"/>
</dbReference>
<dbReference type="PANTHER" id="PTHR46551:SF1">
    <property type="entry name" value="SAP DOMAIN-CONTAINING RIBONUCLEOPROTEIN"/>
    <property type="match status" value="1"/>
</dbReference>
<name>W9XQB8_9EURO</name>
<feature type="compositionally biased region" description="Low complexity" evidence="3">
    <location>
        <begin position="82"/>
        <end position="91"/>
    </location>
</feature>
<dbReference type="PROSITE" id="PS50800">
    <property type="entry name" value="SAP"/>
    <property type="match status" value="1"/>
</dbReference>
<dbReference type="AlphaFoldDB" id="W9XQB8"/>
<feature type="compositionally biased region" description="Basic and acidic residues" evidence="3">
    <location>
        <begin position="158"/>
        <end position="167"/>
    </location>
</feature>
<feature type="compositionally biased region" description="Basic and acidic residues" evidence="3">
    <location>
        <begin position="35"/>
        <end position="50"/>
    </location>
</feature>
<dbReference type="Pfam" id="PF02037">
    <property type="entry name" value="SAP"/>
    <property type="match status" value="1"/>
</dbReference>
<evidence type="ECO:0000313" key="6">
    <source>
        <dbReference type="Proteomes" id="UP000019471"/>
    </source>
</evidence>
<gene>
    <name evidence="5" type="ORF">A1O5_03670</name>
</gene>
<evidence type="ECO:0000313" key="5">
    <source>
        <dbReference type="EMBL" id="EXJ72524.1"/>
    </source>
</evidence>
<evidence type="ECO:0000256" key="1">
    <source>
        <dbReference type="ARBA" id="ARBA00022553"/>
    </source>
</evidence>
<dbReference type="HOGENOM" id="CLU_063282_0_0_1"/>
<dbReference type="InterPro" id="IPR003034">
    <property type="entry name" value="SAP_dom"/>
</dbReference>
<feature type="compositionally biased region" description="Low complexity" evidence="3">
    <location>
        <begin position="51"/>
        <end position="73"/>
    </location>
</feature>
<dbReference type="STRING" id="1182543.W9XQB8"/>
<feature type="region of interest" description="Disordered" evidence="3">
    <location>
        <begin position="35"/>
        <end position="110"/>
    </location>
</feature>
<evidence type="ECO:0000259" key="4">
    <source>
        <dbReference type="PROSITE" id="PS50800"/>
    </source>
</evidence>
<feature type="compositionally biased region" description="Basic and acidic residues" evidence="3">
    <location>
        <begin position="228"/>
        <end position="239"/>
    </location>
</feature>
<comment type="similarity">
    <text evidence="2">Belongs to the SAP domain-containing ribonucleoprotein family.</text>
</comment>
<keyword evidence="6" id="KW-1185">Reference proteome</keyword>
<feature type="domain" description="SAP" evidence="4">
    <location>
        <begin position="4"/>
        <end position="38"/>
    </location>
</feature>
<sequence>MVDYSKKTVVELIEILKSRSLPHSGKKAELVARLNEADKAAQENEAEKAPPAESTTAPPAQAPESAAAPAPASDTVSEKPSAAEATAAATTGPTSVDEKESPSANTDTALANSASYALNLPHSDVDAEMAKRKARAERFGTGTAPANGETGASNTDCDSQKALERARRFGTGQTAMGKLDEALPEERERGSRKRGRTEESNAMDDPGLRKSFGGRGGRGRGGRFRGRGGRDNSRRRVGEKPSGVTKPSGAFSTDADRAAAEARKKKFATVS</sequence>
<dbReference type="eggNOG" id="ENOG502SCI5">
    <property type="taxonomic scope" value="Eukaryota"/>
</dbReference>
<dbReference type="EMBL" id="AMGX01000005">
    <property type="protein sequence ID" value="EXJ72524.1"/>
    <property type="molecule type" value="Genomic_DNA"/>
</dbReference>
<dbReference type="SUPFAM" id="SSF68906">
    <property type="entry name" value="SAP domain"/>
    <property type="match status" value="1"/>
</dbReference>